<organism evidence="2 3">
    <name type="scientific">Favolaschia claudopus</name>
    <dbReference type="NCBI Taxonomy" id="2862362"/>
    <lineage>
        <taxon>Eukaryota</taxon>
        <taxon>Fungi</taxon>
        <taxon>Dikarya</taxon>
        <taxon>Basidiomycota</taxon>
        <taxon>Agaricomycotina</taxon>
        <taxon>Agaricomycetes</taxon>
        <taxon>Agaricomycetidae</taxon>
        <taxon>Agaricales</taxon>
        <taxon>Marasmiineae</taxon>
        <taxon>Mycenaceae</taxon>
        <taxon>Favolaschia</taxon>
    </lineage>
</organism>
<keyword evidence="1" id="KW-0472">Membrane</keyword>
<dbReference type="Proteomes" id="UP001362999">
    <property type="component" value="Unassembled WGS sequence"/>
</dbReference>
<evidence type="ECO:0000256" key="1">
    <source>
        <dbReference type="SAM" id="Phobius"/>
    </source>
</evidence>
<reference evidence="2 3" key="1">
    <citation type="journal article" date="2024" name="J Genomics">
        <title>Draft genome sequencing and assembly of Favolaschia claudopus CIRM-BRFM 2984 isolated from oak limbs.</title>
        <authorList>
            <person name="Navarro D."/>
            <person name="Drula E."/>
            <person name="Chaduli D."/>
            <person name="Cazenave R."/>
            <person name="Ahrendt S."/>
            <person name="Wang J."/>
            <person name="Lipzen A."/>
            <person name="Daum C."/>
            <person name="Barry K."/>
            <person name="Grigoriev I.V."/>
            <person name="Favel A."/>
            <person name="Rosso M.N."/>
            <person name="Martin F."/>
        </authorList>
    </citation>
    <scope>NUCLEOTIDE SEQUENCE [LARGE SCALE GENOMIC DNA]</scope>
    <source>
        <strain evidence="2 3">CIRM-BRFM 2984</strain>
    </source>
</reference>
<dbReference type="AlphaFoldDB" id="A0AAW0CYA7"/>
<feature type="transmembrane region" description="Helical" evidence="1">
    <location>
        <begin position="69"/>
        <end position="91"/>
    </location>
</feature>
<name>A0AAW0CYA7_9AGAR</name>
<keyword evidence="1" id="KW-0812">Transmembrane</keyword>
<gene>
    <name evidence="2" type="ORF">R3P38DRAFT_3308687</name>
</gene>
<sequence>MRPARHLRLFSLGLRPRPMPMRPFYASPTLSSSFMSTQPEQTIEKQKSYFRRLDDRIAEKLGIGRGMRITIYAIFGVTTAIETWFYCFWAWNWWKRRNALEGEENVET</sequence>
<evidence type="ECO:0000313" key="3">
    <source>
        <dbReference type="Proteomes" id="UP001362999"/>
    </source>
</evidence>
<protein>
    <submittedName>
        <fullName evidence="2">Uncharacterized protein</fullName>
    </submittedName>
</protein>
<evidence type="ECO:0000313" key="2">
    <source>
        <dbReference type="EMBL" id="KAK7044901.1"/>
    </source>
</evidence>
<keyword evidence="3" id="KW-1185">Reference proteome</keyword>
<proteinExistence type="predicted"/>
<comment type="caution">
    <text evidence="2">The sequence shown here is derived from an EMBL/GenBank/DDBJ whole genome shotgun (WGS) entry which is preliminary data.</text>
</comment>
<keyword evidence="1" id="KW-1133">Transmembrane helix</keyword>
<dbReference type="EMBL" id="JAWWNJ010000011">
    <property type="protein sequence ID" value="KAK7044901.1"/>
    <property type="molecule type" value="Genomic_DNA"/>
</dbReference>
<accession>A0AAW0CYA7</accession>